<organism evidence="10">
    <name type="scientific">marine sediment metagenome</name>
    <dbReference type="NCBI Taxonomy" id="412755"/>
    <lineage>
        <taxon>unclassified sequences</taxon>
        <taxon>metagenomes</taxon>
        <taxon>ecological metagenomes</taxon>
    </lineage>
</organism>
<evidence type="ECO:0000256" key="5">
    <source>
        <dbReference type="ARBA" id="ARBA00022741"/>
    </source>
</evidence>
<evidence type="ECO:0000256" key="1">
    <source>
        <dbReference type="ARBA" id="ARBA00004202"/>
    </source>
</evidence>
<accession>X1H5R4</accession>
<dbReference type="EMBL" id="BARU01031952">
    <property type="protein sequence ID" value="GAH65486.1"/>
    <property type="molecule type" value="Genomic_DNA"/>
</dbReference>
<comment type="subcellular location">
    <subcellularLocation>
        <location evidence="1">Cell membrane</location>
        <topology evidence="1">Peripheral membrane protein</topology>
    </subcellularLocation>
</comment>
<dbReference type="Pfam" id="PF00005">
    <property type="entry name" value="ABC_tran"/>
    <property type="match status" value="1"/>
</dbReference>
<dbReference type="GO" id="GO:0005886">
    <property type="term" value="C:plasma membrane"/>
    <property type="evidence" value="ECO:0007669"/>
    <property type="project" value="UniProtKB-SubCell"/>
</dbReference>
<dbReference type="PANTHER" id="PTHR43297:SF14">
    <property type="entry name" value="ATPASE AAA-TYPE CORE DOMAIN-CONTAINING PROTEIN"/>
    <property type="match status" value="1"/>
</dbReference>
<dbReference type="GO" id="GO:0005524">
    <property type="term" value="F:ATP binding"/>
    <property type="evidence" value="ECO:0007669"/>
    <property type="project" value="UniProtKB-KW"/>
</dbReference>
<keyword evidence="4" id="KW-0997">Cell inner membrane</keyword>
<dbReference type="SUPFAM" id="SSF52540">
    <property type="entry name" value="P-loop containing nucleoside triphosphate hydrolases"/>
    <property type="match status" value="1"/>
</dbReference>
<evidence type="ECO:0000256" key="7">
    <source>
        <dbReference type="ARBA" id="ARBA00022967"/>
    </source>
</evidence>
<keyword evidence="5" id="KW-0547">Nucleotide-binding</keyword>
<comment type="caution">
    <text evidence="10">The sequence shown here is derived from an EMBL/GenBank/DDBJ whole genome shotgun (WGS) entry which is preliminary data.</text>
</comment>
<evidence type="ECO:0000256" key="8">
    <source>
        <dbReference type="ARBA" id="ARBA00023136"/>
    </source>
</evidence>
<protein>
    <recommendedName>
        <fullName evidence="9">AAA+ ATPase domain-containing protein</fullName>
    </recommendedName>
</protein>
<dbReference type="PANTHER" id="PTHR43297">
    <property type="entry name" value="OLIGOPEPTIDE TRANSPORT ATP-BINDING PROTEIN APPD"/>
    <property type="match status" value="1"/>
</dbReference>
<dbReference type="InterPro" id="IPR003593">
    <property type="entry name" value="AAA+_ATPase"/>
</dbReference>
<evidence type="ECO:0000256" key="4">
    <source>
        <dbReference type="ARBA" id="ARBA00022519"/>
    </source>
</evidence>
<keyword evidence="6" id="KW-0067">ATP-binding</keyword>
<sequence length="158" mass="17168">MDQALLTIENLNVRFWTPTGNVHAVQGISFEIDRGEILGLVGETGCGKSVTGRSILRLLPHPGEISEGSIIFDGQDILALSEHDMQQIRGKRIAMIFQNPATALNPVYTIGQQIIFVMKHHGVAKGADLMESALRLLDDVGLPDPASLMDVYPHQLSG</sequence>
<dbReference type="AlphaFoldDB" id="X1H5R4"/>
<dbReference type="InterPro" id="IPR050388">
    <property type="entry name" value="ABC_Ni/Peptide_Import"/>
</dbReference>
<evidence type="ECO:0000256" key="2">
    <source>
        <dbReference type="ARBA" id="ARBA00022448"/>
    </source>
</evidence>
<feature type="non-terminal residue" evidence="10">
    <location>
        <position position="158"/>
    </location>
</feature>
<dbReference type="InterPro" id="IPR003439">
    <property type="entry name" value="ABC_transporter-like_ATP-bd"/>
</dbReference>
<keyword evidence="3" id="KW-1003">Cell membrane</keyword>
<gene>
    <name evidence="10" type="ORF">S03H2_50463</name>
</gene>
<dbReference type="GO" id="GO:0016887">
    <property type="term" value="F:ATP hydrolysis activity"/>
    <property type="evidence" value="ECO:0007669"/>
    <property type="project" value="InterPro"/>
</dbReference>
<keyword evidence="2" id="KW-0813">Transport</keyword>
<name>X1H5R4_9ZZZZ</name>
<evidence type="ECO:0000256" key="6">
    <source>
        <dbReference type="ARBA" id="ARBA00022840"/>
    </source>
</evidence>
<keyword evidence="8" id="KW-0472">Membrane</keyword>
<keyword evidence="7" id="KW-1278">Translocase</keyword>
<evidence type="ECO:0000259" key="9">
    <source>
        <dbReference type="SMART" id="SM00382"/>
    </source>
</evidence>
<reference evidence="10" key="1">
    <citation type="journal article" date="2014" name="Front. Microbiol.">
        <title>High frequency of phylogenetically diverse reductive dehalogenase-homologous genes in deep subseafloor sedimentary metagenomes.</title>
        <authorList>
            <person name="Kawai M."/>
            <person name="Futagami T."/>
            <person name="Toyoda A."/>
            <person name="Takaki Y."/>
            <person name="Nishi S."/>
            <person name="Hori S."/>
            <person name="Arai W."/>
            <person name="Tsubouchi T."/>
            <person name="Morono Y."/>
            <person name="Uchiyama I."/>
            <person name="Ito T."/>
            <person name="Fujiyama A."/>
            <person name="Inagaki F."/>
            <person name="Takami H."/>
        </authorList>
    </citation>
    <scope>NUCLEOTIDE SEQUENCE</scope>
    <source>
        <strain evidence="10">Expedition CK06-06</strain>
    </source>
</reference>
<evidence type="ECO:0000313" key="10">
    <source>
        <dbReference type="EMBL" id="GAH65486.1"/>
    </source>
</evidence>
<feature type="domain" description="AAA+ ATPase" evidence="9">
    <location>
        <begin position="34"/>
        <end position="144"/>
    </location>
</feature>
<dbReference type="SMART" id="SM00382">
    <property type="entry name" value="AAA"/>
    <property type="match status" value="1"/>
</dbReference>
<evidence type="ECO:0000256" key="3">
    <source>
        <dbReference type="ARBA" id="ARBA00022475"/>
    </source>
</evidence>
<dbReference type="InterPro" id="IPR027417">
    <property type="entry name" value="P-loop_NTPase"/>
</dbReference>
<dbReference type="Gene3D" id="3.40.50.300">
    <property type="entry name" value="P-loop containing nucleotide triphosphate hydrolases"/>
    <property type="match status" value="1"/>
</dbReference>
<proteinExistence type="predicted"/>